<dbReference type="AlphaFoldDB" id="A0A4V0NGT9"/>
<feature type="compositionally biased region" description="Basic and acidic residues" evidence="1">
    <location>
        <begin position="7"/>
        <end position="31"/>
    </location>
</feature>
<reference evidence="2 3" key="1">
    <citation type="submission" date="2015-09" db="EMBL/GenBank/DDBJ databases">
        <title>Sorangium comparison.</title>
        <authorList>
            <person name="Zaburannyi N."/>
            <person name="Bunk B."/>
            <person name="Overmann J."/>
            <person name="Mueller R."/>
        </authorList>
    </citation>
    <scope>NUCLEOTIDE SEQUENCE [LARGE SCALE GENOMIC DNA]</scope>
    <source>
        <strain evidence="2 3">So ce836</strain>
    </source>
</reference>
<organism evidence="2 3">
    <name type="scientific">Sorangium cellulosum</name>
    <name type="common">Polyangium cellulosum</name>
    <dbReference type="NCBI Taxonomy" id="56"/>
    <lineage>
        <taxon>Bacteria</taxon>
        <taxon>Pseudomonadati</taxon>
        <taxon>Myxococcota</taxon>
        <taxon>Polyangia</taxon>
        <taxon>Polyangiales</taxon>
        <taxon>Polyangiaceae</taxon>
        <taxon>Sorangium</taxon>
    </lineage>
</organism>
<evidence type="ECO:0000256" key="1">
    <source>
        <dbReference type="SAM" id="MobiDB-lite"/>
    </source>
</evidence>
<sequence>MRGPAGVREDGVREDGVREDGVREDEDRADARRAEKLARGAGVLVYARAACGRSARC</sequence>
<name>A0A4V0NGT9_SORCE</name>
<evidence type="ECO:0000313" key="3">
    <source>
        <dbReference type="Proteomes" id="UP000295497"/>
    </source>
</evidence>
<dbReference type="EMBL" id="CP012672">
    <property type="protein sequence ID" value="AUX34332.1"/>
    <property type="molecule type" value="Genomic_DNA"/>
</dbReference>
<evidence type="ECO:0000313" key="2">
    <source>
        <dbReference type="EMBL" id="AUX34332.1"/>
    </source>
</evidence>
<feature type="region of interest" description="Disordered" evidence="1">
    <location>
        <begin position="1"/>
        <end position="31"/>
    </location>
</feature>
<gene>
    <name evidence="2" type="ORF">SOCE836_065040</name>
</gene>
<dbReference type="Proteomes" id="UP000295497">
    <property type="component" value="Chromosome"/>
</dbReference>
<accession>A0A4V0NGT9</accession>
<proteinExistence type="predicted"/>
<protein>
    <submittedName>
        <fullName evidence="2">Uncharacterized protein</fullName>
    </submittedName>
</protein>